<sequence length="2030" mass="228207">MISSFVGRYIAPYIRNYDKTIITASIVKGIVRIQNAELNCEFITSEFSLPFFLEHVICSSITIKFPISASSKTPIVITVDHVQASISLEPPPKPRPLDQILSFDAYTTIQANKKKGKEKLQAAKLQVEQPKQTSSIPAYIQKMFKHINIRILDCILTVRGAAKSREEHPVDVDPSPYSFEAKFPKTEQPPLFAPFLTLRLSDILLFTSDDHGNALSPQQWSQKNKRREHKYLCKMLLIKRFSISVGSFQADEKAENKHFSWSNKDHLKLLTHPQVVMAPMPISMKFGLILQRHSHIIQRLNLSTTLDTVRVIHSTATLRMDVRIVRSIIQFVANMETITASSNSEDNDQKEKDEKDDLSEEAQIEQTSPFAAQLKRFISIPSSTSLNALINLISLRSVAISLFVRELKVTFLSSFRSVLRPNISLTISNIHPMFSITVASSEESPRLLGSNIPKTLSPSFFTPFPSLSVNPVSPHLPSSLAAFVSAVDPAQPALPTILISAGFSIVVGSICLAHHPRDADPARPSREYSEHLSSLDKTDLTTHPSAHPLYSMISLPQVVLPHTQQANPLHLVGLAENHALLCCPSDLLTRKGKTIEELIAKPTPKQKSFGSVNRRPSEQDSDESASESLSSTKIDNHLGKTVSEVFTRPKSMRTRMQHFPSTDRIGMEEVNTHPSRFFFTFHPHLSGEEGFPACPPPNYMCFGEKEREVRKEKEERDRIKEERDRERMEHERKKKSFSHSPPSAVSIAPRTPPTSFQSRPLGSPPQPLPSVNLPPLRHSLSAAPLKQLQHDEKSHPLTVSVIKSRKPLTVISLQGNHKNGENKDTDSVLDQNNEDQRKEDQPAEPTSEDDVISLHSLNSQPQLTPTTPPSPPTDTNGDDEAITIQYIPHQPKSTQDVDLPRPTSHQQQLSYSASTPVFTQLDSKVQHHKGSLSSSSSQPSTQLHTSSLSSPTSQPSAQPHTTPSEPVHTFLHQYRSDHPYFSFSTNRPALLIEADVVRIVNAKVKEPKDEKGRPKTSMAGEPNKSKSNAPLSPSMPPASSTSYFTPPLLHTRLNANLSPIHLVTGAPTIRDLSNFLITSFTTIPEAEFDPVLAEDEPDDEEEEEAEIGDVISIPIVRVSTTTEPKVHPTQPHERPIRKIGEETQMSKVGKMIVNILKTELASEWNEKRVEIGLNGFSMFLSLVRPHDLHSTFSISTSSLVSRNVNSPSLLFGHIGTTIIKNKHSRLHTSSQLRSFVPGSSSLTHYEGNTDIICILTLPANSTTEWTPILAPSRPSFSITKDFKTDRFESFWNFDVLSISLSRPVIRAIPLFMSHLWESFKKQRHTLKEMALSVVSVIPKKEEAPKKEKKKLTDGMKTRLEIGLFNLETLAEQDWLDSISQAFFSLRTSAPWNLARAHHKIKLLLDLVMFARLTPTLNKQDTPLLAQSIPFLRLRFEGIVLQRVAVRGSAMNEQEMEALIRETDEERERRLRWMVEKREDVWGYTNLVIGIRFVWLDVKSCPSSPWQRIALIDTENDNNVVISVPTSPPHKPKLPQRYNPTKALKDWVKEAKTTQTDRMARMKERIGILKSQPQPIPHPTPSPMPKFESFYPASSIPSDLNLRQRFSFDPSSLHVPLFIHVPSISVDIPPDIFVPLASFLLLLLPAQMPETTLVPVPISISVGNLNISTPKSSHILHLSPATAKTIVEPDLAFTIVLTSNLLMEEEKGLWGIRSGIPQTVDSTMSIQRNTQSMPSTAQTSLVLKSLPSIHLSLSTTLPNTFSVSNPNTPSFNTFPSSNFDIFISTPPHPSFFPLFQPFVKNILGAIVPSSTLFFPLLSTLAWESTKRNGRFKRGFIQMYETHTVILSLPVQQPFTAYFLERRGEPLMERWDEELKERADALSIPDDAPPPKKEPEDLQQSSEQFEDGHPRDFTHPSVPFSEPSSLNFVVLPSRKLFSEEELAQRREKEMRQQARISAKLARRQRSEERLEALLQEIAEQKMILTDVKEVLEANTVNMEKTKNEMLYSRELRSMDDIPALVRLYMASFRSMI</sequence>
<feature type="region of interest" description="Disordered" evidence="2">
    <location>
        <begin position="517"/>
        <end position="540"/>
    </location>
</feature>
<proteinExistence type="predicted"/>
<reference evidence="3 4" key="1">
    <citation type="journal article" date="2022" name="bioRxiv">
        <title>Genomics of Preaxostyla Flagellates Illuminates Evolutionary Transitions and the Path Towards Mitochondrial Loss.</title>
        <authorList>
            <person name="Novak L.V.F."/>
            <person name="Treitli S.C."/>
            <person name="Pyrih J."/>
            <person name="Halakuc P."/>
            <person name="Pipaliya S.V."/>
            <person name="Vacek V."/>
            <person name="Brzon O."/>
            <person name="Soukal P."/>
            <person name="Eme L."/>
            <person name="Dacks J.B."/>
            <person name="Karnkowska A."/>
            <person name="Elias M."/>
            <person name="Hampl V."/>
        </authorList>
    </citation>
    <scope>NUCLEOTIDE SEQUENCE [LARGE SCALE GENOMIC DNA]</scope>
    <source>
        <strain evidence="3">NAU3</strain>
        <tissue evidence="3">Gut</tissue>
    </source>
</reference>
<evidence type="ECO:0000256" key="1">
    <source>
        <dbReference type="SAM" id="Coils"/>
    </source>
</evidence>
<feature type="region of interest" description="Disordered" evidence="2">
    <location>
        <begin position="1005"/>
        <end position="1043"/>
    </location>
</feature>
<keyword evidence="4" id="KW-1185">Reference proteome</keyword>
<feature type="compositionally biased region" description="Polar residues" evidence="2">
    <location>
        <begin position="903"/>
        <end position="923"/>
    </location>
</feature>
<evidence type="ECO:0000256" key="2">
    <source>
        <dbReference type="SAM" id="MobiDB-lite"/>
    </source>
</evidence>
<dbReference type="EMBL" id="JARBJD010000162">
    <property type="protein sequence ID" value="KAK2949123.1"/>
    <property type="molecule type" value="Genomic_DNA"/>
</dbReference>
<protein>
    <recommendedName>
        <fullName evidence="5">Chorein N-terminal domain-containing protein</fullName>
    </recommendedName>
</protein>
<feature type="coiled-coil region" evidence="1">
    <location>
        <begin position="1954"/>
        <end position="1981"/>
    </location>
</feature>
<evidence type="ECO:0000313" key="3">
    <source>
        <dbReference type="EMBL" id="KAK2949123.1"/>
    </source>
</evidence>
<evidence type="ECO:0000313" key="4">
    <source>
        <dbReference type="Proteomes" id="UP001281761"/>
    </source>
</evidence>
<feature type="region of interest" description="Disordered" evidence="2">
    <location>
        <begin position="707"/>
        <end position="777"/>
    </location>
</feature>
<accession>A0ABQ9X9H6</accession>
<feature type="compositionally biased region" description="Low complexity" evidence="2">
    <location>
        <begin position="1027"/>
        <end position="1042"/>
    </location>
</feature>
<feature type="region of interest" description="Disordered" evidence="2">
    <location>
        <begin position="598"/>
        <end position="636"/>
    </location>
</feature>
<feature type="compositionally biased region" description="Low complexity" evidence="2">
    <location>
        <begin position="931"/>
        <end position="964"/>
    </location>
</feature>
<dbReference type="Proteomes" id="UP001281761">
    <property type="component" value="Unassembled WGS sequence"/>
</dbReference>
<feature type="compositionally biased region" description="Basic and acidic residues" evidence="2">
    <location>
        <begin position="707"/>
        <end position="731"/>
    </location>
</feature>
<keyword evidence="1" id="KW-0175">Coiled coil</keyword>
<feature type="region of interest" description="Disordered" evidence="2">
    <location>
        <begin position="340"/>
        <end position="362"/>
    </location>
</feature>
<evidence type="ECO:0008006" key="5">
    <source>
        <dbReference type="Google" id="ProtNLM"/>
    </source>
</evidence>
<organism evidence="3 4">
    <name type="scientific">Blattamonas nauphoetae</name>
    <dbReference type="NCBI Taxonomy" id="2049346"/>
    <lineage>
        <taxon>Eukaryota</taxon>
        <taxon>Metamonada</taxon>
        <taxon>Preaxostyla</taxon>
        <taxon>Oxymonadida</taxon>
        <taxon>Blattamonas</taxon>
    </lineage>
</organism>
<name>A0ABQ9X9H6_9EUKA</name>
<feature type="region of interest" description="Disordered" evidence="2">
    <location>
        <begin position="1880"/>
        <end position="1918"/>
    </location>
</feature>
<feature type="region of interest" description="Disordered" evidence="2">
    <location>
        <begin position="812"/>
        <end position="879"/>
    </location>
</feature>
<feature type="region of interest" description="Disordered" evidence="2">
    <location>
        <begin position="891"/>
        <end position="966"/>
    </location>
</feature>
<gene>
    <name evidence="3" type="ORF">BLNAU_15964</name>
</gene>
<comment type="caution">
    <text evidence="3">The sequence shown here is derived from an EMBL/GenBank/DDBJ whole genome shotgun (WGS) entry which is preliminary data.</text>
</comment>